<dbReference type="EMBL" id="NIRS01000001">
    <property type="protein sequence ID" value="PPK39933.1"/>
    <property type="molecule type" value="Genomic_DNA"/>
</dbReference>
<protein>
    <submittedName>
        <fullName evidence="1">Phospholipase</fullName>
    </submittedName>
</protein>
<evidence type="ECO:0000313" key="1">
    <source>
        <dbReference type="EMBL" id="PPK39933.1"/>
    </source>
</evidence>
<gene>
    <name evidence="1" type="ORF">CD175_00380</name>
</gene>
<proteinExistence type="predicted"/>
<sequence>MTNSYPYKNWMSTTSSIDKLTLLELVWPGAHNSGVDYDFSYPIHVQPASHWFVCQDGPFIQQLNEGVRALDLRFHSDEHWLGVKKFHTFHGFKLLRGRSLSELFKSLDFFLSENPDEFVVLDMRELKGLDEKSFDYTGFHEAIMSELGTRLIPRENRYLTLGALKKINPLQRIVVAADWHPDFNSPLYWPKIPVEWSGNDITSPEELRQHIERTLNNPPEENTLWSLSATSYGELAGVTRITRELNEWFAPDTGWAQKCSIISADFIGATRLVSYCREINLSRGQSKK</sequence>
<dbReference type="GO" id="GO:0006629">
    <property type="term" value="P:lipid metabolic process"/>
    <property type="evidence" value="ECO:0007669"/>
    <property type="project" value="InterPro"/>
</dbReference>
<dbReference type="CDD" id="cd08557">
    <property type="entry name" value="PI-PLCc_bacteria_like"/>
    <property type="match status" value="1"/>
</dbReference>
<keyword evidence="2" id="KW-1185">Reference proteome</keyword>
<dbReference type="AlphaFoldDB" id="A0A2S6FRA3"/>
<dbReference type="Proteomes" id="UP000238541">
    <property type="component" value="Unassembled WGS sequence"/>
</dbReference>
<comment type="caution">
    <text evidence="1">The sequence shown here is derived from an EMBL/GenBank/DDBJ whole genome shotgun (WGS) entry which is preliminary data.</text>
</comment>
<dbReference type="InterPro" id="IPR017946">
    <property type="entry name" value="PLC-like_Pdiesterase_TIM-brl"/>
</dbReference>
<dbReference type="PROSITE" id="PS50007">
    <property type="entry name" value="PIPLC_X_DOMAIN"/>
    <property type="match status" value="1"/>
</dbReference>
<dbReference type="InterPro" id="IPR051057">
    <property type="entry name" value="PI-PLC_domain"/>
</dbReference>
<dbReference type="PANTHER" id="PTHR13593">
    <property type="match status" value="1"/>
</dbReference>
<dbReference type="PANTHER" id="PTHR13593:SF113">
    <property type="entry name" value="SI:DKEY-266F7.9"/>
    <property type="match status" value="1"/>
</dbReference>
<evidence type="ECO:0000313" key="2">
    <source>
        <dbReference type="Proteomes" id="UP000238541"/>
    </source>
</evidence>
<dbReference type="SUPFAM" id="SSF51695">
    <property type="entry name" value="PLC-like phosphodiesterases"/>
    <property type="match status" value="1"/>
</dbReference>
<reference evidence="2" key="1">
    <citation type="submission" date="2017-06" db="EMBL/GenBank/DDBJ databases">
        <authorList>
            <person name="Furmanczyk E.M."/>
        </authorList>
    </citation>
    <scope>NUCLEOTIDE SEQUENCE [LARGE SCALE GENOMIC DNA]</scope>
    <source>
        <strain evidence="2">AP3_16</strain>
    </source>
</reference>
<dbReference type="RefSeq" id="WP_104447202.1">
    <property type="nucleotide sequence ID" value="NZ_JBLZZR010000287.1"/>
</dbReference>
<name>A0A2S6FRA3_9PSED</name>
<organism evidence="1 2">
    <name type="scientific">Pseudomonas laurylsulfatiphila</name>
    <dbReference type="NCBI Taxonomy" id="2011015"/>
    <lineage>
        <taxon>Bacteria</taxon>
        <taxon>Pseudomonadati</taxon>
        <taxon>Pseudomonadota</taxon>
        <taxon>Gammaproteobacteria</taxon>
        <taxon>Pseudomonadales</taxon>
        <taxon>Pseudomonadaceae</taxon>
        <taxon>Pseudomonas</taxon>
    </lineage>
</organism>
<dbReference type="Gene3D" id="3.20.20.190">
    <property type="entry name" value="Phosphatidylinositol (PI) phosphodiesterase"/>
    <property type="match status" value="1"/>
</dbReference>
<accession>A0A2S6FRA3</accession>
<dbReference type="GO" id="GO:0008081">
    <property type="term" value="F:phosphoric diester hydrolase activity"/>
    <property type="evidence" value="ECO:0007669"/>
    <property type="project" value="InterPro"/>
</dbReference>